<dbReference type="STRING" id="29343.CCDG5_0049"/>
<evidence type="ECO:0000256" key="3">
    <source>
        <dbReference type="SAM" id="Phobius"/>
    </source>
</evidence>
<dbReference type="GO" id="GO:0003824">
    <property type="term" value="F:catalytic activity"/>
    <property type="evidence" value="ECO:0007669"/>
    <property type="project" value="InterPro"/>
</dbReference>
<feature type="region of interest" description="Disordered" evidence="2">
    <location>
        <begin position="33"/>
        <end position="62"/>
    </location>
</feature>
<dbReference type="InterPro" id="IPR001330">
    <property type="entry name" value="Prenyltrans"/>
</dbReference>
<evidence type="ECO:0000313" key="5">
    <source>
        <dbReference type="EMBL" id="CDZ23200.1"/>
    </source>
</evidence>
<dbReference type="Pfam" id="PF00432">
    <property type="entry name" value="Prenyltrans"/>
    <property type="match status" value="1"/>
</dbReference>
<proteinExistence type="predicted"/>
<evidence type="ECO:0000256" key="2">
    <source>
        <dbReference type="SAM" id="MobiDB-lite"/>
    </source>
</evidence>
<keyword evidence="3" id="KW-0812">Transmembrane</keyword>
<evidence type="ECO:0000259" key="4">
    <source>
        <dbReference type="Pfam" id="PF00432"/>
    </source>
</evidence>
<dbReference type="CDD" id="cd00688">
    <property type="entry name" value="ISOPREN_C2_like"/>
    <property type="match status" value="1"/>
</dbReference>
<keyword evidence="1" id="KW-0677">Repeat</keyword>
<dbReference type="Gene3D" id="1.50.10.20">
    <property type="match status" value="1"/>
</dbReference>
<dbReference type="AlphaFoldDB" id="A0A078KPU8"/>
<feature type="domain" description="Prenyltransferase alpha-alpha toroid" evidence="4">
    <location>
        <begin position="163"/>
        <end position="311"/>
    </location>
</feature>
<keyword evidence="3" id="KW-1133">Transmembrane helix</keyword>
<name>A0A078KPU8_9FIRM</name>
<protein>
    <recommendedName>
        <fullName evidence="4">Prenyltransferase alpha-alpha toroid domain-containing protein</fullName>
    </recommendedName>
</protein>
<dbReference type="SUPFAM" id="SSF48239">
    <property type="entry name" value="Terpenoid cyclases/Protein prenyltransferases"/>
    <property type="match status" value="1"/>
</dbReference>
<feature type="transmembrane region" description="Helical" evidence="3">
    <location>
        <begin position="361"/>
        <end position="379"/>
    </location>
</feature>
<gene>
    <name evidence="5" type="ORF">CCDG5_0049</name>
</gene>
<dbReference type="Proteomes" id="UP000032431">
    <property type="component" value="Chromosome I"/>
</dbReference>
<keyword evidence="3" id="KW-0472">Membrane</keyword>
<accession>A0A078KPU8</accession>
<dbReference type="EMBL" id="LM995447">
    <property type="protein sequence ID" value="CDZ23200.1"/>
    <property type="molecule type" value="Genomic_DNA"/>
</dbReference>
<sequence>MPAAGDYTFTVEKKTADKTQALVNIGEIPLKVYKDGNAPANTGSGGNPESGKKNAESNPASVDTSDIDKIISAGADYITQKGVNDWGGALALSAAGRSVPESFLDSAAQEINGGDVLPTHFAGLIIGIKAAGANPRSFNGQDLIAQLLSSKIGTTGLNGYTYTLLALDSGNYDIPASSSYTREGIVSSILSYQLPNGAFTLAKNTSPDSDMTAIAITALAPYIKESRVKTAVNAAVSYLSKAQQPDGGFLPSYSAKEVDESTAQVIIALSSIGINPKTDTRFIKNGKSAIDALLSFRTSHGAFEHIKSGGADYAATEQSVLALCAYRSLLKSSPRVFDLSGIKSDDTTTIRVENPETGGNVPFAAAAAVISVSLLALLISRKKSV</sequence>
<evidence type="ECO:0000256" key="1">
    <source>
        <dbReference type="ARBA" id="ARBA00022737"/>
    </source>
</evidence>
<dbReference type="HOGENOM" id="CLU_717092_0_0_9"/>
<dbReference type="InterPro" id="IPR008930">
    <property type="entry name" value="Terpenoid_cyclase/PrenylTrfase"/>
</dbReference>
<organism evidence="5 6">
    <name type="scientific">[Clostridium] cellulosi</name>
    <dbReference type="NCBI Taxonomy" id="29343"/>
    <lineage>
        <taxon>Bacteria</taxon>
        <taxon>Bacillati</taxon>
        <taxon>Bacillota</taxon>
        <taxon>Clostridia</taxon>
        <taxon>Eubacteriales</taxon>
        <taxon>Oscillospiraceae</taxon>
        <taxon>Oscillospiraceae incertae sedis</taxon>
    </lineage>
</organism>
<keyword evidence="6" id="KW-1185">Reference proteome</keyword>
<evidence type="ECO:0000313" key="6">
    <source>
        <dbReference type="Proteomes" id="UP000032431"/>
    </source>
</evidence>
<dbReference type="KEGG" id="ccel:CCDG5_0049"/>
<dbReference type="PATRIC" id="fig|29343.3.peg.55"/>
<reference evidence="6" key="1">
    <citation type="submission" date="2014-07" db="EMBL/GenBank/DDBJ databases">
        <authorList>
            <person name="Wibberg D."/>
        </authorList>
    </citation>
    <scope>NUCLEOTIDE SEQUENCE [LARGE SCALE GENOMIC DNA]</scope>
    <source>
        <strain evidence="6">DG5</strain>
    </source>
</reference>